<accession>A0ACC3DCL5</accession>
<evidence type="ECO:0000313" key="2">
    <source>
        <dbReference type="Proteomes" id="UP001186974"/>
    </source>
</evidence>
<organism evidence="1 2">
    <name type="scientific">Coniosporium uncinatum</name>
    <dbReference type="NCBI Taxonomy" id="93489"/>
    <lineage>
        <taxon>Eukaryota</taxon>
        <taxon>Fungi</taxon>
        <taxon>Dikarya</taxon>
        <taxon>Ascomycota</taxon>
        <taxon>Pezizomycotina</taxon>
        <taxon>Dothideomycetes</taxon>
        <taxon>Dothideomycetes incertae sedis</taxon>
        <taxon>Coniosporium</taxon>
    </lineage>
</organism>
<comment type="caution">
    <text evidence="1">The sequence shown here is derived from an EMBL/GenBank/DDBJ whole genome shotgun (WGS) entry which is preliminary data.</text>
</comment>
<dbReference type="Proteomes" id="UP001186974">
    <property type="component" value="Unassembled WGS sequence"/>
</dbReference>
<proteinExistence type="predicted"/>
<protein>
    <submittedName>
        <fullName evidence="1">Uncharacterized protein</fullName>
    </submittedName>
</protein>
<keyword evidence="2" id="KW-1185">Reference proteome</keyword>
<dbReference type="EMBL" id="JAWDJW010006365">
    <property type="protein sequence ID" value="KAK3065091.1"/>
    <property type="molecule type" value="Genomic_DNA"/>
</dbReference>
<gene>
    <name evidence="1" type="ORF">LTS18_011055</name>
</gene>
<name>A0ACC3DCL5_9PEZI</name>
<reference evidence="1" key="1">
    <citation type="submission" date="2024-09" db="EMBL/GenBank/DDBJ databases">
        <title>Black Yeasts Isolated from many extreme environments.</title>
        <authorList>
            <person name="Coleine C."/>
            <person name="Stajich J.E."/>
            <person name="Selbmann L."/>
        </authorList>
    </citation>
    <scope>NUCLEOTIDE SEQUENCE</scope>
    <source>
        <strain evidence="1">CCFEE 5737</strain>
    </source>
</reference>
<evidence type="ECO:0000313" key="1">
    <source>
        <dbReference type="EMBL" id="KAK3065091.1"/>
    </source>
</evidence>
<sequence length="131" mass="14818">MAPPDRHQPLLLPPRTTTPPTLTPYQEMIDSHTLAHETITRHHLGPQSVFDNRSMALLERFCRNPEDKHTILKENDMVDEAGDVPGKRANEVHGDLVGVCVARHGTGMQVLLDEEVERLREWFVAGKPRVT</sequence>